<keyword evidence="6 17" id="KW-0732">Signal</keyword>
<name>A0A3B6H4M7_WHEAT</name>
<dbReference type="RefSeq" id="XP_044359887.1">
    <property type="nucleotide sequence ID" value="XM_044503952.1"/>
</dbReference>
<dbReference type="InterPro" id="IPR025287">
    <property type="entry name" value="WAK_GUB"/>
</dbReference>
<dbReference type="GO" id="GO:0005886">
    <property type="term" value="C:plasma membrane"/>
    <property type="evidence" value="ECO:0000318"/>
    <property type="project" value="GO_Central"/>
</dbReference>
<dbReference type="CDD" id="cd00054">
    <property type="entry name" value="EGF_CA"/>
    <property type="match status" value="1"/>
</dbReference>
<dbReference type="SMR" id="A0A3B6H4M7"/>
<dbReference type="SMART" id="SM00179">
    <property type="entry name" value="EGF_CA"/>
    <property type="match status" value="1"/>
</dbReference>
<dbReference type="Gramene" id="TraesKAR3D01G0442320.1">
    <property type="protein sequence ID" value="cds.TraesKAR3D01G0442320.1"/>
    <property type="gene ID" value="TraesKAR3D01G0442320"/>
</dbReference>
<feature type="domain" description="Protein kinase" evidence="18">
    <location>
        <begin position="732"/>
        <end position="999"/>
    </location>
</feature>
<dbReference type="Gramene" id="TraesCS3D02G533100.1">
    <property type="protein sequence ID" value="TraesCS3D02G533100.1"/>
    <property type="gene ID" value="TraesCS3D02G533100"/>
</dbReference>
<evidence type="ECO:0000256" key="7">
    <source>
        <dbReference type="ARBA" id="ARBA00022741"/>
    </source>
</evidence>
<evidence type="ECO:0000256" key="13">
    <source>
        <dbReference type="ARBA" id="ARBA00023180"/>
    </source>
</evidence>
<evidence type="ECO:0000256" key="16">
    <source>
        <dbReference type="SAM" id="Phobius"/>
    </source>
</evidence>
<dbReference type="Gene3D" id="1.10.510.10">
    <property type="entry name" value="Transferase(Phosphotransferase) domain 1"/>
    <property type="match status" value="1"/>
</dbReference>
<dbReference type="PROSITE" id="PS00107">
    <property type="entry name" value="PROTEIN_KINASE_ATP"/>
    <property type="match status" value="1"/>
</dbReference>
<feature type="chain" id="PRO_5043174762" description="Protein kinase domain-containing protein" evidence="17">
    <location>
        <begin position="36"/>
        <end position="1046"/>
    </location>
</feature>
<dbReference type="InterPro" id="IPR017441">
    <property type="entry name" value="Protein_kinase_ATP_BS"/>
</dbReference>
<dbReference type="GO" id="GO:0007166">
    <property type="term" value="P:cell surface receptor signaling pathway"/>
    <property type="evidence" value="ECO:0000318"/>
    <property type="project" value="GO_Central"/>
</dbReference>
<dbReference type="CDD" id="cd14066">
    <property type="entry name" value="STKc_IRAK"/>
    <property type="match status" value="1"/>
</dbReference>
<reference evidence="19" key="1">
    <citation type="submission" date="2018-08" db="EMBL/GenBank/DDBJ databases">
        <authorList>
            <person name="Rossello M."/>
        </authorList>
    </citation>
    <scope>NUCLEOTIDE SEQUENCE [LARGE SCALE GENOMIC DNA]</scope>
    <source>
        <strain evidence="19">cv. Chinese Spring</strain>
    </source>
</reference>
<reference evidence="19" key="2">
    <citation type="submission" date="2018-10" db="UniProtKB">
        <authorList>
            <consortium name="EnsemblPlants"/>
        </authorList>
    </citation>
    <scope>IDENTIFICATION</scope>
</reference>
<dbReference type="SMART" id="SM00181">
    <property type="entry name" value="EGF"/>
    <property type="match status" value="2"/>
</dbReference>
<evidence type="ECO:0000256" key="10">
    <source>
        <dbReference type="ARBA" id="ARBA00022989"/>
    </source>
</evidence>
<dbReference type="Gramene" id="TraesCS3D03G1178500.1">
    <property type="protein sequence ID" value="TraesCS3D03G1178500.1.CDS"/>
    <property type="gene ID" value="TraesCS3D03G1178500"/>
</dbReference>
<dbReference type="GeneID" id="123080995"/>
<dbReference type="GO" id="GO:0004674">
    <property type="term" value="F:protein serine/threonine kinase activity"/>
    <property type="evidence" value="ECO:0007669"/>
    <property type="project" value="UniProtKB-KW"/>
</dbReference>
<dbReference type="Pfam" id="PF13947">
    <property type="entry name" value="GUB_WAK_bind"/>
    <property type="match status" value="2"/>
</dbReference>
<dbReference type="InterPro" id="IPR000742">
    <property type="entry name" value="EGF"/>
</dbReference>
<dbReference type="Gramene" id="TraesCAD_scaffold_002762_01G000100.1">
    <property type="protein sequence ID" value="TraesCAD_scaffold_002762_01G000100.1"/>
    <property type="gene ID" value="TraesCAD_scaffold_002762_01G000100"/>
</dbReference>
<dbReference type="Proteomes" id="UP000019116">
    <property type="component" value="Chromosome 3D"/>
</dbReference>
<evidence type="ECO:0000256" key="15">
    <source>
        <dbReference type="SAM" id="MobiDB-lite"/>
    </source>
</evidence>
<feature type="region of interest" description="Disordered" evidence="15">
    <location>
        <begin position="1001"/>
        <end position="1032"/>
    </location>
</feature>
<evidence type="ECO:0000256" key="12">
    <source>
        <dbReference type="ARBA" id="ARBA00023157"/>
    </source>
</evidence>
<feature type="signal peptide" evidence="17">
    <location>
        <begin position="1"/>
        <end position="35"/>
    </location>
</feature>
<dbReference type="EnsemblPlants" id="TraesCS3D02G533100.1">
    <property type="protein sequence ID" value="TraesCS3D02G533100.1"/>
    <property type="gene ID" value="TraesCS3D02G533100"/>
</dbReference>
<evidence type="ECO:0000256" key="4">
    <source>
        <dbReference type="ARBA" id="ARBA00022679"/>
    </source>
</evidence>
<dbReference type="InterPro" id="IPR018097">
    <property type="entry name" value="EGF_Ca-bd_CS"/>
</dbReference>
<dbReference type="PROSITE" id="PS00108">
    <property type="entry name" value="PROTEIN_KINASE_ST"/>
    <property type="match status" value="1"/>
</dbReference>
<evidence type="ECO:0000256" key="3">
    <source>
        <dbReference type="ARBA" id="ARBA00022536"/>
    </source>
</evidence>
<sequence>MVHITTNLGVVMAAAVVAMLTSPLLAGAEVSPVEAQGMPDCDITCGNMSVPYPFGMGPARCYWPGFNLTCDRASNPPRLLLGDGTLQVQELSLIPTFVAVIRIGDIKVDDLGDGTLGSGLTTDGPYAISSNQFILVGCNVHATLKNGDVTMSSCYSRCKNGDGLSQARNTLEAGMQCSGNGCCQSDIIFNPAEVAERLVNSTSYDVHLKWFGSNRSTDQQWPALVFVASKGWFSHTPVFHELLRTDGPASVDGMQVPFLLDWEVVRHGAECPNVCKSKYSECTKGKRGYTCFCNDGYQGNPYITDGCKDINECSDLGWYDKCYGDCINLDGSFQCRCPPGTHGDATLPGGCLIPISRNCSTFCGDVYVPYPFGIGAAHCYWPGFNLTCNTGQQPAKLLLVLSDPDFGMDNNFHVTEISLRTNTVRILRTNAIMPIPSGQSSTVSFFGNYSEAPYSLSTGNEFILSGCNLYVMLIGNDTEDVISGCASFCPSSISETFFGTVLQRANRGRYCNGMGCCQANIPMSSNGLPTSLMVVNRNRDQELTSQPAYTLIAEEGWFDQRRLSKEIAGREKYEIAKVQVPQVLQWEVIQDLPRPDDMTAHPGCPVEVARKLCKSKNSYCKRGSRGYLCQFMDGYDKPGSNPYLPDEDGRMPLPIGLYLCIGVAVGAVIILFVLAGSFTHKKFKHRRAQMLKQKFFEKNRGQLLRQLVSQRADITERMIITLDELEKATNKFDKARELGGGGHGTVYKGILSDLHVVAIKKPKAAIQKEIDEFINEVAILSQINHRNVVKLYGCCLETEVPMLVYEFISNGTLYDHLHVDGPRSLSWNDRLRIATETARSLAYLHSTASVPIIHRDIKSVNILLDDTLTAKVADFGASRYVPLDRSGITTRVQGTRGYLDPGYFNTGRLTEKSDVYSFGVLLLELLTRNKPFSYISSEDEGLVTHFSALFTQGKLSEILDPQVMEEGGSDMEEVAALAAMCIALRGEDRPSMKQVEIKLEGTQASRGHEGGGVRNGPWTADGGRSQVLSRQYSMEEEFASSARYPR</sequence>
<dbReference type="AlphaFoldDB" id="A0A3B6H4M7"/>
<keyword evidence="8" id="KW-0418">Kinase</keyword>
<dbReference type="InterPro" id="IPR000152">
    <property type="entry name" value="EGF-type_Asp/Asn_hydroxyl_site"/>
</dbReference>
<dbReference type="InterPro" id="IPR008271">
    <property type="entry name" value="Ser/Thr_kinase_AS"/>
</dbReference>
<dbReference type="FunFam" id="3.30.200.20:FF:000043">
    <property type="entry name" value="Wall-associated receptor kinase 2"/>
    <property type="match status" value="1"/>
</dbReference>
<evidence type="ECO:0000259" key="18">
    <source>
        <dbReference type="PROSITE" id="PS50011"/>
    </source>
</evidence>
<dbReference type="GO" id="GO:0005524">
    <property type="term" value="F:ATP binding"/>
    <property type="evidence" value="ECO:0007669"/>
    <property type="project" value="UniProtKB-UniRule"/>
</dbReference>
<dbReference type="InterPro" id="IPR001881">
    <property type="entry name" value="EGF-like_Ca-bd_dom"/>
</dbReference>
<dbReference type="Gene3D" id="3.30.200.20">
    <property type="entry name" value="Phosphorylase Kinase, domain 1"/>
    <property type="match status" value="1"/>
</dbReference>
<accession>A0A3B6H4M7</accession>
<dbReference type="GO" id="GO:0030247">
    <property type="term" value="F:polysaccharide binding"/>
    <property type="evidence" value="ECO:0007669"/>
    <property type="project" value="InterPro"/>
</dbReference>
<dbReference type="InterPro" id="IPR001245">
    <property type="entry name" value="Ser-Thr/Tyr_kinase_cat_dom"/>
</dbReference>
<dbReference type="PROSITE" id="PS01187">
    <property type="entry name" value="EGF_CA"/>
    <property type="match status" value="1"/>
</dbReference>
<dbReference type="Gramene" id="TraesCLE_scaffold_021012_01G000100.1">
    <property type="protein sequence ID" value="TraesCLE_scaffold_021012_01G000100.1"/>
    <property type="gene ID" value="TraesCLE_scaffold_021012_01G000100"/>
</dbReference>
<evidence type="ECO:0000256" key="14">
    <source>
        <dbReference type="PROSITE-ProRule" id="PRU10141"/>
    </source>
</evidence>
<evidence type="ECO:0000256" key="17">
    <source>
        <dbReference type="SAM" id="SignalP"/>
    </source>
</evidence>
<dbReference type="InterPro" id="IPR011009">
    <property type="entry name" value="Kinase-like_dom_sf"/>
</dbReference>
<dbReference type="SUPFAM" id="SSF56112">
    <property type="entry name" value="Protein kinase-like (PK-like)"/>
    <property type="match status" value="1"/>
</dbReference>
<evidence type="ECO:0000256" key="1">
    <source>
        <dbReference type="ARBA" id="ARBA00004479"/>
    </source>
</evidence>
<dbReference type="Gramene" id="TraesPARA_EIv1.0_1177720.1">
    <property type="protein sequence ID" value="TraesPARA_EIv1.0_1177720.1.CDS"/>
    <property type="gene ID" value="TraesPARA_EIv1.0_1177720"/>
</dbReference>
<evidence type="ECO:0000256" key="5">
    <source>
        <dbReference type="ARBA" id="ARBA00022692"/>
    </source>
</evidence>
<dbReference type="PROSITE" id="PS00010">
    <property type="entry name" value="ASX_HYDROXYL"/>
    <property type="match status" value="1"/>
</dbReference>
<dbReference type="GO" id="GO:0005509">
    <property type="term" value="F:calcium ion binding"/>
    <property type="evidence" value="ECO:0007669"/>
    <property type="project" value="InterPro"/>
</dbReference>
<keyword evidence="9 14" id="KW-0067">ATP-binding</keyword>
<dbReference type="OrthoDB" id="665377at2759"/>
<dbReference type="Pfam" id="PF07714">
    <property type="entry name" value="PK_Tyr_Ser-Thr"/>
    <property type="match status" value="1"/>
</dbReference>
<dbReference type="SMART" id="SM00220">
    <property type="entry name" value="S_TKc"/>
    <property type="match status" value="1"/>
</dbReference>
<protein>
    <recommendedName>
        <fullName evidence="18">Protein kinase domain-containing protein</fullName>
    </recommendedName>
</protein>
<keyword evidence="11 16" id="KW-0472">Membrane</keyword>
<dbReference type="PANTHER" id="PTHR27005:SF207">
    <property type="entry name" value="PROTEIN KINASE DOMAIN-CONTAINING PROTEIN"/>
    <property type="match status" value="1"/>
</dbReference>
<keyword evidence="2" id="KW-0723">Serine/threonine-protein kinase</keyword>
<keyword evidence="4" id="KW-0808">Transferase</keyword>
<dbReference type="FunFam" id="1.10.510.10:FF:000084">
    <property type="entry name" value="Wall-associated receptor kinase 2"/>
    <property type="match status" value="1"/>
</dbReference>
<dbReference type="PaxDb" id="4565-Traes_3DL_15C46B725.1"/>
<dbReference type="Pfam" id="PF07645">
    <property type="entry name" value="EGF_CA"/>
    <property type="match status" value="1"/>
</dbReference>
<evidence type="ECO:0000256" key="6">
    <source>
        <dbReference type="ARBA" id="ARBA00022729"/>
    </source>
</evidence>
<dbReference type="STRING" id="4565.A0A3B6H4M7"/>
<dbReference type="InterPro" id="IPR045274">
    <property type="entry name" value="WAK-like"/>
</dbReference>
<dbReference type="Gene3D" id="2.10.25.10">
    <property type="entry name" value="Laminin"/>
    <property type="match status" value="1"/>
</dbReference>
<feature type="transmembrane region" description="Helical" evidence="16">
    <location>
        <begin position="655"/>
        <end position="678"/>
    </location>
</feature>
<evidence type="ECO:0000256" key="11">
    <source>
        <dbReference type="ARBA" id="ARBA00023136"/>
    </source>
</evidence>
<keyword evidence="5 16" id="KW-0812">Transmembrane</keyword>
<keyword evidence="7 14" id="KW-0547">Nucleotide-binding</keyword>
<evidence type="ECO:0000256" key="2">
    <source>
        <dbReference type="ARBA" id="ARBA00022527"/>
    </source>
</evidence>
<dbReference type="Gramene" id="TraesROB_scaffold_000427_01G000100.1">
    <property type="protein sequence ID" value="TraesROB_scaffold_000427_01G000100.1"/>
    <property type="gene ID" value="TraesROB_scaffold_000427_01G000100"/>
</dbReference>
<feature type="binding site" evidence="14">
    <location>
        <position position="761"/>
    </location>
    <ligand>
        <name>ATP</name>
        <dbReference type="ChEBI" id="CHEBI:30616"/>
    </ligand>
</feature>
<dbReference type="InterPro" id="IPR000719">
    <property type="entry name" value="Prot_kinase_dom"/>
</dbReference>
<evidence type="ECO:0000256" key="9">
    <source>
        <dbReference type="ARBA" id="ARBA00022840"/>
    </source>
</evidence>
<organism evidence="19">
    <name type="scientific">Triticum aestivum</name>
    <name type="common">Wheat</name>
    <dbReference type="NCBI Taxonomy" id="4565"/>
    <lineage>
        <taxon>Eukaryota</taxon>
        <taxon>Viridiplantae</taxon>
        <taxon>Streptophyta</taxon>
        <taxon>Embryophyta</taxon>
        <taxon>Tracheophyta</taxon>
        <taxon>Spermatophyta</taxon>
        <taxon>Magnoliopsida</taxon>
        <taxon>Liliopsida</taxon>
        <taxon>Poales</taxon>
        <taxon>Poaceae</taxon>
        <taxon>BOP clade</taxon>
        <taxon>Pooideae</taxon>
        <taxon>Triticodae</taxon>
        <taxon>Triticeae</taxon>
        <taxon>Triticinae</taxon>
        <taxon>Triticum</taxon>
    </lineage>
</organism>
<gene>
    <name evidence="19" type="primary">LOC123080995</name>
</gene>
<keyword evidence="13" id="KW-0325">Glycoprotein</keyword>
<dbReference type="SUPFAM" id="SSF57196">
    <property type="entry name" value="EGF/Laminin"/>
    <property type="match status" value="1"/>
</dbReference>
<dbReference type="InterPro" id="IPR049883">
    <property type="entry name" value="NOTCH1_EGF-like"/>
</dbReference>
<dbReference type="Gramene" id="TraesWEE_scaffold_001195_01G001200.1">
    <property type="protein sequence ID" value="TraesWEE_scaffold_001195_01G001200.1"/>
    <property type="gene ID" value="TraesWEE_scaffold_001195_01G001200"/>
</dbReference>
<evidence type="ECO:0000313" key="20">
    <source>
        <dbReference type="Proteomes" id="UP000019116"/>
    </source>
</evidence>
<keyword evidence="3" id="KW-0245">EGF-like domain</keyword>
<dbReference type="PROSITE" id="PS50011">
    <property type="entry name" value="PROTEIN_KINASE_DOM"/>
    <property type="match status" value="1"/>
</dbReference>
<proteinExistence type="predicted"/>
<dbReference type="PANTHER" id="PTHR27005">
    <property type="entry name" value="WALL-ASSOCIATED RECEPTOR KINASE-LIKE 21"/>
    <property type="match status" value="1"/>
</dbReference>
<evidence type="ECO:0000313" key="19">
    <source>
        <dbReference type="EnsemblPlants" id="TraesCS3D02G533100.1"/>
    </source>
</evidence>
<keyword evidence="10 16" id="KW-1133">Transmembrane helix</keyword>
<comment type="subcellular location">
    <subcellularLocation>
        <location evidence="1">Membrane</location>
        <topology evidence="1">Single-pass type I membrane protein</topology>
    </subcellularLocation>
</comment>
<keyword evidence="12" id="KW-1015">Disulfide bond</keyword>
<keyword evidence="20" id="KW-1185">Reference proteome</keyword>
<evidence type="ECO:0000256" key="8">
    <source>
        <dbReference type="ARBA" id="ARBA00022777"/>
    </source>
</evidence>